<name>A0A7W6HCQ4_9HYPH</name>
<feature type="region of interest" description="Disordered" evidence="1">
    <location>
        <begin position="42"/>
        <end position="208"/>
    </location>
</feature>
<keyword evidence="4" id="KW-1185">Reference proteome</keyword>
<keyword evidence="2" id="KW-0732">Signal</keyword>
<dbReference type="AlphaFoldDB" id="A0A7W6HCQ4"/>
<evidence type="ECO:0000313" key="3">
    <source>
        <dbReference type="EMBL" id="MBB4002815.1"/>
    </source>
</evidence>
<reference evidence="3 4" key="1">
    <citation type="submission" date="2020-08" db="EMBL/GenBank/DDBJ databases">
        <title>Genomic Encyclopedia of Type Strains, Phase IV (KMG-IV): sequencing the most valuable type-strain genomes for metagenomic binning, comparative biology and taxonomic classification.</title>
        <authorList>
            <person name="Goeker M."/>
        </authorList>
    </citation>
    <scope>NUCLEOTIDE SEQUENCE [LARGE SCALE GENOMIC DNA]</scope>
    <source>
        <strain evidence="3 4">DSM 103570</strain>
    </source>
</reference>
<dbReference type="RefSeq" id="WP_183207356.1">
    <property type="nucleotide sequence ID" value="NZ_JAAAMM010000002.1"/>
</dbReference>
<dbReference type="EMBL" id="JACIEM010000002">
    <property type="protein sequence ID" value="MBB4002815.1"/>
    <property type="molecule type" value="Genomic_DNA"/>
</dbReference>
<evidence type="ECO:0000256" key="1">
    <source>
        <dbReference type="SAM" id="MobiDB-lite"/>
    </source>
</evidence>
<comment type="caution">
    <text evidence="3">The sequence shown here is derived from an EMBL/GenBank/DDBJ whole genome shotgun (WGS) entry which is preliminary data.</text>
</comment>
<dbReference type="Proteomes" id="UP000588647">
    <property type="component" value="Unassembled WGS sequence"/>
</dbReference>
<feature type="chain" id="PRO_5031322521" evidence="2">
    <location>
        <begin position="24"/>
        <end position="246"/>
    </location>
</feature>
<feature type="compositionally biased region" description="Low complexity" evidence="1">
    <location>
        <begin position="80"/>
        <end position="142"/>
    </location>
</feature>
<accession>A0A7W6HCQ4</accession>
<sequence>MTRLSILLGGVALFALPVTVASADCREEIAQLQNSDVTASIGGAADSGPAEGTTTNFETGAGVDASGEVSKDGSTAPLQTDDTAATGTTAPTGGAGAASATGGATTPSTGTASATDSATTSPTGTSASAGASQQADAGQQSGEIAKDGQTMPMEDDASAETAMSSQDAQSQQAGAETAAAGQTGADTAAGGQAGTTGAAGTATAAAGSDNGFQDAIERAEAALAQGDEDACMTAVEEAKGLQTQAQ</sequence>
<gene>
    <name evidence="3" type="ORF">GGR03_001890</name>
</gene>
<evidence type="ECO:0000256" key="2">
    <source>
        <dbReference type="SAM" id="SignalP"/>
    </source>
</evidence>
<evidence type="ECO:0000313" key="4">
    <source>
        <dbReference type="Proteomes" id="UP000588647"/>
    </source>
</evidence>
<feature type="signal peptide" evidence="2">
    <location>
        <begin position="1"/>
        <end position="23"/>
    </location>
</feature>
<protein>
    <submittedName>
        <fullName evidence="3">Uncharacterized protein</fullName>
    </submittedName>
</protein>
<feature type="compositionally biased region" description="Low complexity" evidence="1">
    <location>
        <begin position="162"/>
        <end position="207"/>
    </location>
</feature>
<organism evidence="3 4">
    <name type="scientific">Aurantimonas endophytica</name>
    <dbReference type="NCBI Taxonomy" id="1522175"/>
    <lineage>
        <taxon>Bacteria</taxon>
        <taxon>Pseudomonadati</taxon>
        <taxon>Pseudomonadota</taxon>
        <taxon>Alphaproteobacteria</taxon>
        <taxon>Hyphomicrobiales</taxon>
        <taxon>Aurantimonadaceae</taxon>
        <taxon>Aurantimonas</taxon>
    </lineage>
</organism>
<proteinExistence type="predicted"/>